<protein>
    <submittedName>
        <fullName evidence="1">Uncharacterized protein</fullName>
    </submittedName>
</protein>
<dbReference type="AlphaFoldDB" id="A0A8D8WY65"/>
<proteinExistence type="predicted"/>
<sequence length="129" mass="15359">MMNITEHARNVVWYLAWSYMGDNTWTGGRPSVVIYEYDPYGDGFSSSQLGWVKRMFAVGYFGQRNGPHWKYQEIIDVKYQEIIDVKYQEIIDVKYQEIIDVKCQEIIDVKCREIIDVKCREIIIMAFHM</sequence>
<organism evidence="1">
    <name type="scientific">Cacopsylla melanoneura</name>
    <dbReference type="NCBI Taxonomy" id="428564"/>
    <lineage>
        <taxon>Eukaryota</taxon>
        <taxon>Metazoa</taxon>
        <taxon>Ecdysozoa</taxon>
        <taxon>Arthropoda</taxon>
        <taxon>Hexapoda</taxon>
        <taxon>Insecta</taxon>
        <taxon>Pterygota</taxon>
        <taxon>Neoptera</taxon>
        <taxon>Paraneoptera</taxon>
        <taxon>Hemiptera</taxon>
        <taxon>Sternorrhyncha</taxon>
        <taxon>Psylloidea</taxon>
        <taxon>Psyllidae</taxon>
        <taxon>Psyllinae</taxon>
        <taxon>Cacopsylla</taxon>
    </lineage>
</organism>
<evidence type="ECO:0000313" key="1">
    <source>
        <dbReference type="EMBL" id="CAG6674720.1"/>
    </source>
</evidence>
<reference evidence="1" key="1">
    <citation type="submission" date="2021-05" db="EMBL/GenBank/DDBJ databases">
        <authorList>
            <person name="Alioto T."/>
            <person name="Alioto T."/>
            <person name="Gomez Garrido J."/>
        </authorList>
    </citation>
    <scope>NUCLEOTIDE SEQUENCE</scope>
</reference>
<accession>A0A8D8WY65</accession>
<dbReference type="EMBL" id="HBUF01234582">
    <property type="protein sequence ID" value="CAG6674720.1"/>
    <property type="molecule type" value="Transcribed_RNA"/>
</dbReference>
<name>A0A8D8WY65_9HEMI</name>